<organism evidence="2">
    <name type="scientific">Aphanomyces astaci</name>
    <name type="common">Crayfish plague agent</name>
    <dbReference type="NCBI Taxonomy" id="112090"/>
    <lineage>
        <taxon>Eukaryota</taxon>
        <taxon>Sar</taxon>
        <taxon>Stramenopiles</taxon>
        <taxon>Oomycota</taxon>
        <taxon>Saprolegniomycetes</taxon>
        <taxon>Saprolegniales</taxon>
        <taxon>Verrucalvaceae</taxon>
        <taxon>Aphanomyces</taxon>
    </lineage>
</organism>
<protein>
    <recommendedName>
        <fullName evidence="3">Retrotransposon gag domain-containing protein</fullName>
    </recommendedName>
</protein>
<reference evidence="2" key="1">
    <citation type="submission" date="2013-12" db="EMBL/GenBank/DDBJ databases">
        <title>The Genome Sequence of Aphanomyces astaci APO3.</title>
        <authorList>
            <consortium name="The Broad Institute Genomics Platform"/>
            <person name="Russ C."/>
            <person name="Tyler B."/>
            <person name="van West P."/>
            <person name="Dieguez-Uribeondo J."/>
            <person name="Young S.K."/>
            <person name="Zeng Q."/>
            <person name="Gargeya S."/>
            <person name="Fitzgerald M."/>
            <person name="Abouelleil A."/>
            <person name="Alvarado L."/>
            <person name="Chapman S.B."/>
            <person name="Gainer-Dewar J."/>
            <person name="Goldberg J."/>
            <person name="Griggs A."/>
            <person name="Gujja S."/>
            <person name="Hansen M."/>
            <person name="Howarth C."/>
            <person name="Imamovic A."/>
            <person name="Ireland A."/>
            <person name="Larimer J."/>
            <person name="McCowan C."/>
            <person name="Murphy C."/>
            <person name="Pearson M."/>
            <person name="Poon T.W."/>
            <person name="Priest M."/>
            <person name="Roberts A."/>
            <person name="Saif S."/>
            <person name="Shea T."/>
            <person name="Sykes S."/>
            <person name="Wortman J."/>
            <person name="Nusbaum C."/>
            <person name="Birren B."/>
        </authorList>
    </citation>
    <scope>NUCLEOTIDE SEQUENCE [LARGE SCALE GENOMIC DNA]</scope>
    <source>
        <strain evidence="2">APO3</strain>
    </source>
</reference>
<sequence length="255" mass="28460">MTANGHTLQDSLRLAQDENARLASALESSDNSSAPRLKPIKLEVAKFSGAESDKLLRWLLQVKTAFDALGISDQATRVALAMSYLKGCAEDWAFSKRLTDFPSFATFKNELKAMFLRLNSNFRYRSQYLACKQGKRSLQEFILDYLADNVSDDPHVFNCGRTRHISCACPAPRRVASTAPSTHGPSRAPPDNLSRRPPSDPLADSIANDTVPRARFSAPLRARVRREKVAPSRRKATYWGHTRSSGGVRRVFYTL</sequence>
<dbReference type="AlphaFoldDB" id="W4H810"/>
<proteinExistence type="predicted"/>
<dbReference type="VEuPathDB" id="FungiDB:H257_01011"/>
<evidence type="ECO:0000256" key="1">
    <source>
        <dbReference type="SAM" id="MobiDB-lite"/>
    </source>
</evidence>
<dbReference type="RefSeq" id="XP_009822292.1">
    <property type="nucleotide sequence ID" value="XM_009823990.1"/>
</dbReference>
<feature type="region of interest" description="Disordered" evidence="1">
    <location>
        <begin position="176"/>
        <end position="208"/>
    </location>
</feature>
<evidence type="ECO:0008006" key="3">
    <source>
        <dbReference type="Google" id="ProtNLM"/>
    </source>
</evidence>
<name>W4H810_APHAT</name>
<gene>
    <name evidence="2" type="ORF">H257_01011</name>
</gene>
<evidence type="ECO:0000313" key="2">
    <source>
        <dbReference type="EMBL" id="ETV87429.1"/>
    </source>
</evidence>
<dbReference type="GeneID" id="20803007"/>
<dbReference type="EMBL" id="KI913115">
    <property type="protein sequence ID" value="ETV87429.1"/>
    <property type="molecule type" value="Genomic_DNA"/>
</dbReference>
<dbReference type="STRING" id="112090.W4H810"/>
<dbReference type="OrthoDB" id="79194at2759"/>
<accession>W4H810</accession>